<sequence length="105" mass="11492">KWYSDEVVQQLSVVNGDFDSIDPIDLSTARMKCVSARWIVRMSEYLQSCPDIIANGFKAIGKSIDAGKPILDDDGDFESADSHNGSDDESCDSVSAYFSSADEDQ</sequence>
<dbReference type="AlphaFoldDB" id="A0A1X7VTN4"/>
<protein>
    <submittedName>
        <fullName evidence="2">Uncharacterized protein</fullName>
    </submittedName>
</protein>
<reference evidence="2" key="1">
    <citation type="submission" date="2017-05" db="UniProtKB">
        <authorList>
            <consortium name="EnsemblMetazoa"/>
        </authorList>
    </citation>
    <scope>IDENTIFICATION</scope>
</reference>
<organism evidence="2">
    <name type="scientific">Amphimedon queenslandica</name>
    <name type="common">Sponge</name>
    <dbReference type="NCBI Taxonomy" id="400682"/>
    <lineage>
        <taxon>Eukaryota</taxon>
        <taxon>Metazoa</taxon>
        <taxon>Porifera</taxon>
        <taxon>Demospongiae</taxon>
        <taxon>Heteroscleromorpha</taxon>
        <taxon>Haplosclerida</taxon>
        <taxon>Niphatidae</taxon>
        <taxon>Amphimedon</taxon>
    </lineage>
</organism>
<feature type="region of interest" description="Disordered" evidence="1">
    <location>
        <begin position="71"/>
        <end position="105"/>
    </location>
</feature>
<name>A0A1X7VTN4_AMPQE</name>
<evidence type="ECO:0000313" key="2">
    <source>
        <dbReference type="EnsemblMetazoa" id="Aqu2.1.43205_001"/>
    </source>
</evidence>
<dbReference type="EnsemblMetazoa" id="Aqu2.1.43205_001">
    <property type="protein sequence ID" value="Aqu2.1.43205_001"/>
    <property type="gene ID" value="Aqu2.1.43205"/>
</dbReference>
<proteinExistence type="predicted"/>
<evidence type="ECO:0000256" key="1">
    <source>
        <dbReference type="SAM" id="MobiDB-lite"/>
    </source>
</evidence>
<accession>A0A1X7VTN4</accession>
<dbReference type="InParanoid" id="A0A1X7VTN4"/>